<dbReference type="Pfam" id="PF13456">
    <property type="entry name" value="RVT_3"/>
    <property type="match status" value="1"/>
</dbReference>
<dbReference type="Proteomes" id="UP000250321">
    <property type="component" value="Unassembled WGS sequence"/>
</dbReference>
<dbReference type="InterPro" id="IPR012337">
    <property type="entry name" value="RNaseH-like_sf"/>
</dbReference>
<dbReference type="InterPro" id="IPR036397">
    <property type="entry name" value="RNaseH_sf"/>
</dbReference>
<reference evidence="2 3" key="1">
    <citation type="submission" date="2018-02" db="EMBL/GenBank/DDBJ databases">
        <title>Draft genome of wild Prunus yedoensis var. nudiflora.</title>
        <authorList>
            <person name="Baek S."/>
            <person name="Kim J.-H."/>
            <person name="Choi K."/>
            <person name="Kim G.-B."/>
            <person name="Cho A."/>
            <person name="Jang H."/>
            <person name="Shin C.-H."/>
            <person name="Yu H.-J."/>
            <person name="Mun J.-H."/>
        </authorList>
    </citation>
    <scope>NUCLEOTIDE SEQUENCE [LARGE SCALE GENOMIC DNA]</scope>
    <source>
        <strain evidence="3">cv. Jeju island</strain>
        <tissue evidence="2">Leaf</tissue>
    </source>
</reference>
<protein>
    <recommendedName>
        <fullName evidence="1">RNase H type-1 domain-containing protein</fullName>
    </recommendedName>
</protein>
<gene>
    <name evidence="2" type="ORF">Pyn_12257</name>
</gene>
<comment type="caution">
    <text evidence="2">The sequence shown here is derived from an EMBL/GenBank/DDBJ whole genome shotgun (WGS) entry which is preliminary data.</text>
</comment>
<evidence type="ECO:0000259" key="1">
    <source>
        <dbReference type="Pfam" id="PF13456"/>
    </source>
</evidence>
<organism evidence="2 3">
    <name type="scientific">Prunus yedoensis var. nudiflora</name>
    <dbReference type="NCBI Taxonomy" id="2094558"/>
    <lineage>
        <taxon>Eukaryota</taxon>
        <taxon>Viridiplantae</taxon>
        <taxon>Streptophyta</taxon>
        <taxon>Embryophyta</taxon>
        <taxon>Tracheophyta</taxon>
        <taxon>Spermatophyta</taxon>
        <taxon>Magnoliopsida</taxon>
        <taxon>eudicotyledons</taxon>
        <taxon>Gunneridae</taxon>
        <taxon>Pentapetalae</taxon>
        <taxon>rosids</taxon>
        <taxon>fabids</taxon>
        <taxon>Rosales</taxon>
        <taxon>Rosaceae</taxon>
        <taxon>Amygdaloideae</taxon>
        <taxon>Amygdaleae</taxon>
        <taxon>Prunus</taxon>
    </lineage>
</organism>
<dbReference type="Gene3D" id="3.30.420.10">
    <property type="entry name" value="Ribonuclease H-like superfamily/Ribonuclease H"/>
    <property type="match status" value="1"/>
</dbReference>
<dbReference type="AlphaFoldDB" id="A0A314UW89"/>
<proteinExistence type="predicted"/>
<keyword evidence="3" id="KW-1185">Reference proteome</keyword>
<evidence type="ECO:0000313" key="2">
    <source>
        <dbReference type="EMBL" id="PQM40804.1"/>
    </source>
</evidence>
<dbReference type="GO" id="GO:0003676">
    <property type="term" value="F:nucleic acid binding"/>
    <property type="evidence" value="ECO:0007669"/>
    <property type="project" value="InterPro"/>
</dbReference>
<sequence>MAKFWWSKSKNMLFYAGIFGMTLLFQGRSLESVSVFNKALAYHTEFYSVNLAPICSHSRQGPSKSSVNWHAPLDGQYKINVDGATKLARLVRGVGALIRNGNKEFMVASSQQVVGHFSAQAMELITAKEGFQFAYDLGFHDIVLEMDAQGW</sequence>
<evidence type="ECO:0000313" key="3">
    <source>
        <dbReference type="Proteomes" id="UP000250321"/>
    </source>
</evidence>
<accession>A0A314UW89</accession>
<dbReference type="GO" id="GO:0004523">
    <property type="term" value="F:RNA-DNA hybrid ribonuclease activity"/>
    <property type="evidence" value="ECO:0007669"/>
    <property type="project" value="InterPro"/>
</dbReference>
<dbReference type="STRING" id="2094558.A0A314UW89"/>
<dbReference type="OrthoDB" id="1747175at2759"/>
<dbReference type="SUPFAM" id="SSF53098">
    <property type="entry name" value="Ribonuclease H-like"/>
    <property type="match status" value="1"/>
</dbReference>
<dbReference type="InterPro" id="IPR053151">
    <property type="entry name" value="RNase_H-like"/>
</dbReference>
<name>A0A314UW89_PRUYE</name>
<dbReference type="EMBL" id="PJQY01003032">
    <property type="protein sequence ID" value="PQM40804.1"/>
    <property type="molecule type" value="Genomic_DNA"/>
</dbReference>
<feature type="domain" description="RNase H type-1" evidence="1">
    <location>
        <begin position="80"/>
        <end position="149"/>
    </location>
</feature>
<dbReference type="InterPro" id="IPR002156">
    <property type="entry name" value="RNaseH_domain"/>
</dbReference>
<dbReference type="PANTHER" id="PTHR47723:SF19">
    <property type="entry name" value="POLYNUCLEOTIDYL TRANSFERASE, RIBONUCLEASE H-LIKE SUPERFAMILY PROTEIN"/>
    <property type="match status" value="1"/>
</dbReference>
<dbReference type="PANTHER" id="PTHR47723">
    <property type="entry name" value="OS05G0353850 PROTEIN"/>
    <property type="match status" value="1"/>
</dbReference>